<feature type="compositionally biased region" description="Low complexity" evidence="1">
    <location>
        <begin position="53"/>
        <end position="66"/>
    </location>
</feature>
<feature type="compositionally biased region" description="Polar residues" evidence="1">
    <location>
        <begin position="67"/>
        <end position="76"/>
    </location>
</feature>
<evidence type="ECO:0000256" key="1">
    <source>
        <dbReference type="SAM" id="MobiDB-lite"/>
    </source>
</evidence>
<name>A0A7J0FHL3_9ERIC</name>
<protein>
    <submittedName>
        <fullName evidence="2">Uncharacterized protein</fullName>
    </submittedName>
</protein>
<accession>A0A7J0FHL3</accession>
<dbReference type="Proteomes" id="UP000585474">
    <property type="component" value="Unassembled WGS sequence"/>
</dbReference>
<evidence type="ECO:0000313" key="3">
    <source>
        <dbReference type="Proteomes" id="UP000585474"/>
    </source>
</evidence>
<reference evidence="2 3" key="1">
    <citation type="submission" date="2019-07" db="EMBL/GenBank/DDBJ databases">
        <title>De Novo Assembly of kiwifruit Actinidia rufa.</title>
        <authorList>
            <person name="Sugita-Konishi S."/>
            <person name="Sato K."/>
            <person name="Mori E."/>
            <person name="Abe Y."/>
            <person name="Kisaki G."/>
            <person name="Hamano K."/>
            <person name="Suezawa K."/>
            <person name="Otani M."/>
            <person name="Fukuda T."/>
            <person name="Manabe T."/>
            <person name="Gomi K."/>
            <person name="Tabuchi M."/>
            <person name="Akimitsu K."/>
            <person name="Kataoka I."/>
        </authorList>
    </citation>
    <scope>NUCLEOTIDE SEQUENCE [LARGE SCALE GENOMIC DNA]</scope>
    <source>
        <strain evidence="3">cv. Fuchu</strain>
    </source>
</reference>
<comment type="caution">
    <text evidence="2">The sequence shown here is derived from an EMBL/GenBank/DDBJ whole genome shotgun (WGS) entry which is preliminary data.</text>
</comment>
<organism evidence="2 3">
    <name type="scientific">Actinidia rufa</name>
    <dbReference type="NCBI Taxonomy" id="165716"/>
    <lineage>
        <taxon>Eukaryota</taxon>
        <taxon>Viridiplantae</taxon>
        <taxon>Streptophyta</taxon>
        <taxon>Embryophyta</taxon>
        <taxon>Tracheophyta</taxon>
        <taxon>Spermatophyta</taxon>
        <taxon>Magnoliopsida</taxon>
        <taxon>eudicotyledons</taxon>
        <taxon>Gunneridae</taxon>
        <taxon>Pentapetalae</taxon>
        <taxon>asterids</taxon>
        <taxon>Ericales</taxon>
        <taxon>Actinidiaceae</taxon>
        <taxon>Actinidia</taxon>
    </lineage>
</organism>
<dbReference type="AlphaFoldDB" id="A0A7J0FHL3"/>
<proteinExistence type="predicted"/>
<keyword evidence="3" id="KW-1185">Reference proteome</keyword>
<evidence type="ECO:0000313" key="2">
    <source>
        <dbReference type="EMBL" id="GFY98188.1"/>
    </source>
</evidence>
<sequence>MWDKLFTRPPSQYLALKGDRTSPDFYLTKSHLRTLLTEVKRVQLSAWNLAKLSPLSSPESPSECSSARQGQGTVPSSPLGEVEYLRSPSPDSPSPPESYLYMETIHCEIFSVHDTNNYGILSRWQSFQLCLLHLRDIFPYSSFEGSRRDPRTRPITPSIKRPLPHYAKVRKRKHAQHTPEFSSELFYLGLIATPEGF</sequence>
<gene>
    <name evidence="2" type="ORF">Acr_12g0007290</name>
</gene>
<dbReference type="EMBL" id="BJWL01000012">
    <property type="protein sequence ID" value="GFY98188.1"/>
    <property type="molecule type" value="Genomic_DNA"/>
</dbReference>
<feature type="region of interest" description="Disordered" evidence="1">
    <location>
        <begin position="53"/>
        <end position="97"/>
    </location>
</feature>